<reference evidence="2 3" key="1">
    <citation type="journal article" date="2017" name="Mol. Plant">
        <title>The Genome of Medicinal Plant Macleaya cordata Provides New Insights into Benzylisoquinoline Alkaloids Metabolism.</title>
        <authorList>
            <person name="Liu X."/>
            <person name="Liu Y."/>
            <person name="Huang P."/>
            <person name="Ma Y."/>
            <person name="Qing Z."/>
            <person name="Tang Q."/>
            <person name="Cao H."/>
            <person name="Cheng P."/>
            <person name="Zheng Y."/>
            <person name="Yuan Z."/>
            <person name="Zhou Y."/>
            <person name="Liu J."/>
            <person name="Tang Z."/>
            <person name="Zhuo Y."/>
            <person name="Zhang Y."/>
            <person name="Yu L."/>
            <person name="Huang J."/>
            <person name="Yang P."/>
            <person name="Peng Q."/>
            <person name="Zhang J."/>
            <person name="Jiang W."/>
            <person name="Zhang Z."/>
            <person name="Lin K."/>
            <person name="Ro D.K."/>
            <person name="Chen X."/>
            <person name="Xiong X."/>
            <person name="Shang Y."/>
            <person name="Huang S."/>
            <person name="Zeng J."/>
        </authorList>
    </citation>
    <scope>NUCLEOTIDE SEQUENCE [LARGE SCALE GENOMIC DNA]</scope>
    <source>
        <strain evidence="3">cv. BLH2017</strain>
        <tissue evidence="2">Root</tissue>
    </source>
</reference>
<feature type="region of interest" description="Disordered" evidence="1">
    <location>
        <begin position="27"/>
        <end position="77"/>
    </location>
</feature>
<accession>A0A200R7Q5</accession>
<name>A0A200R7Q5_MACCD</name>
<feature type="compositionally biased region" description="Polar residues" evidence="1">
    <location>
        <begin position="38"/>
        <end position="53"/>
    </location>
</feature>
<feature type="compositionally biased region" description="Polar residues" evidence="1">
    <location>
        <begin position="67"/>
        <end position="77"/>
    </location>
</feature>
<dbReference type="AlphaFoldDB" id="A0A200R7Q5"/>
<evidence type="ECO:0000313" key="2">
    <source>
        <dbReference type="EMBL" id="OVA18747.1"/>
    </source>
</evidence>
<keyword evidence="3" id="KW-1185">Reference proteome</keyword>
<gene>
    <name evidence="2" type="ORF">BVC80_1831g315</name>
</gene>
<comment type="caution">
    <text evidence="2">The sequence shown here is derived from an EMBL/GenBank/DDBJ whole genome shotgun (WGS) entry which is preliminary data.</text>
</comment>
<protein>
    <submittedName>
        <fullName evidence="2">Uncharacterized protein</fullName>
    </submittedName>
</protein>
<feature type="compositionally biased region" description="Basic and acidic residues" evidence="1">
    <location>
        <begin position="27"/>
        <end position="37"/>
    </location>
</feature>
<evidence type="ECO:0000256" key="1">
    <source>
        <dbReference type="SAM" id="MobiDB-lite"/>
    </source>
</evidence>
<dbReference type="InParanoid" id="A0A200R7Q5"/>
<proteinExistence type="predicted"/>
<dbReference type="Proteomes" id="UP000195402">
    <property type="component" value="Unassembled WGS sequence"/>
</dbReference>
<dbReference type="EMBL" id="MVGT01000435">
    <property type="protein sequence ID" value="OVA18747.1"/>
    <property type="molecule type" value="Genomic_DNA"/>
</dbReference>
<sequence>MDSQPGILFSEMITIVIRICTPSMVRHNREVKEEHQNGDTSKGGSNKTKTPPESSKKNRKKKATVKNSGSKNRNNLR</sequence>
<evidence type="ECO:0000313" key="3">
    <source>
        <dbReference type="Proteomes" id="UP000195402"/>
    </source>
</evidence>
<organism evidence="2 3">
    <name type="scientific">Macleaya cordata</name>
    <name type="common">Five-seeded plume-poppy</name>
    <name type="synonym">Bocconia cordata</name>
    <dbReference type="NCBI Taxonomy" id="56857"/>
    <lineage>
        <taxon>Eukaryota</taxon>
        <taxon>Viridiplantae</taxon>
        <taxon>Streptophyta</taxon>
        <taxon>Embryophyta</taxon>
        <taxon>Tracheophyta</taxon>
        <taxon>Spermatophyta</taxon>
        <taxon>Magnoliopsida</taxon>
        <taxon>Ranunculales</taxon>
        <taxon>Papaveraceae</taxon>
        <taxon>Papaveroideae</taxon>
        <taxon>Macleaya</taxon>
    </lineage>
</organism>